<sequence>MKIRSVNDYKEPLNKVFNIEWQPKNNADQKNLSMDRQRWSDEDKIKVVRLAATGIPVDDICELLGRSRMSINMVLGKVSCAIIDAGSEYAKVSK</sequence>
<comment type="caution">
    <text evidence="1">The sequence shown here is derived from an EMBL/GenBank/DDBJ whole genome shotgun (WGS) entry which is preliminary data.</text>
</comment>
<evidence type="ECO:0000313" key="1">
    <source>
        <dbReference type="EMBL" id="MCG7944833.1"/>
    </source>
</evidence>
<proteinExistence type="predicted"/>
<dbReference type="AlphaFoldDB" id="A0A9E4K9B1"/>
<dbReference type="Proteomes" id="UP000886667">
    <property type="component" value="Unassembled WGS sequence"/>
</dbReference>
<dbReference type="Pfam" id="PF13384">
    <property type="entry name" value="HTH_23"/>
    <property type="match status" value="1"/>
</dbReference>
<organism evidence="1 2">
    <name type="scientific">Candidatus Thiodiazotropha taylori</name>
    <dbReference type="NCBI Taxonomy" id="2792791"/>
    <lineage>
        <taxon>Bacteria</taxon>
        <taxon>Pseudomonadati</taxon>
        <taxon>Pseudomonadota</taxon>
        <taxon>Gammaproteobacteria</taxon>
        <taxon>Chromatiales</taxon>
        <taxon>Sedimenticolaceae</taxon>
        <taxon>Candidatus Thiodiazotropha</taxon>
    </lineage>
</organism>
<reference evidence="1" key="1">
    <citation type="journal article" date="2021" name="Proc. Natl. Acad. Sci. U.S.A.">
        <title>Global biogeography of chemosynthetic symbionts reveals both localized and globally distributed symbiont groups. .</title>
        <authorList>
            <person name="Osvatic J.T."/>
            <person name="Wilkins L.G.E."/>
            <person name="Leibrecht L."/>
            <person name="Leray M."/>
            <person name="Zauner S."/>
            <person name="Polzin J."/>
            <person name="Camacho Y."/>
            <person name="Gros O."/>
            <person name="van Gils J.A."/>
            <person name="Eisen J.A."/>
            <person name="Petersen J.M."/>
            <person name="Yuen B."/>
        </authorList>
    </citation>
    <scope>NUCLEOTIDE SEQUENCE</scope>
    <source>
        <strain evidence="1">MAGclacostrist064TRANS</strain>
    </source>
</reference>
<accession>A0A9E4K9B1</accession>
<protein>
    <submittedName>
        <fullName evidence="1">Helix-turn-helix domain-containing protein</fullName>
    </submittedName>
</protein>
<gene>
    <name evidence="1" type="ORF">JAZ07_00645</name>
</gene>
<evidence type="ECO:0000313" key="2">
    <source>
        <dbReference type="Proteomes" id="UP000886667"/>
    </source>
</evidence>
<dbReference type="EMBL" id="JAEPCM010000016">
    <property type="protein sequence ID" value="MCG7944833.1"/>
    <property type="molecule type" value="Genomic_DNA"/>
</dbReference>
<name>A0A9E4K9B1_9GAMM</name>